<proteinExistence type="predicted"/>
<dbReference type="Proteomes" id="UP000032180">
    <property type="component" value="Chromosome 4"/>
</dbReference>
<reference evidence="1 2" key="1">
    <citation type="submission" date="2012-08" db="EMBL/GenBank/DDBJ databases">
        <title>Oryza genome evolution.</title>
        <authorList>
            <person name="Wing R.A."/>
        </authorList>
    </citation>
    <scope>NUCLEOTIDE SEQUENCE</scope>
</reference>
<dbReference type="EnsemblPlants" id="LPERR04G03240.1">
    <property type="protein sequence ID" value="LPERR04G03240.1"/>
    <property type="gene ID" value="LPERR04G03240"/>
</dbReference>
<organism evidence="1 2">
    <name type="scientific">Leersia perrieri</name>
    <dbReference type="NCBI Taxonomy" id="77586"/>
    <lineage>
        <taxon>Eukaryota</taxon>
        <taxon>Viridiplantae</taxon>
        <taxon>Streptophyta</taxon>
        <taxon>Embryophyta</taxon>
        <taxon>Tracheophyta</taxon>
        <taxon>Spermatophyta</taxon>
        <taxon>Magnoliopsida</taxon>
        <taxon>Liliopsida</taxon>
        <taxon>Poales</taxon>
        <taxon>Poaceae</taxon>
        <taxon>BOP clade</taxon>
        <taxon>Oryzoideae</taxon>
        <taxon>Oryzeae</taxon>
        <taxon>Oryzinae</taxon>
        <taxon>Leersia</taxon>
    </lineage>
</organism>
<accession>A0A0D9W2T4</accession>
<dbReference type="Gramene" id="LPERR04G03240.1">
    <property type="protein sequence ID" value="LPERR04G03240.1"/>
    <property type="gene ID" value="LPERR04G03240"/>
</dbReference>
<protein>
    <submittedName>
        <fullName evidence="1">Uncharacterized protein</fullName>
    </submittedName>
</protein>
<reference evidence="1" key="3">
    <citation type="submission" date="2015-04" db="UniProtKB">
        <authorList>
            <consortium name="EnsemblPlants"/>
        </authorList>
    </citation>
    <scope>IDENTIFICATION</scope>
</reference>
<evidence type="ECO:0000313" key="1">
    <source>
        <dbReference type="EnsemblPlants" id="LPERR04G03240.1"/>
    </source>
</evidence>
<sequence>MFEKMPPSGIGPWRLLNDRFKLER</sequence>
<dbReference type="HOGENOM" id="CLU_3421589_0_0_1"/>
<keyword evidence="2" id="KW-1185">Reference proteome</keyword>
<name>A0A0D9W2T4_9ORYZ</name>
<reference evidence="2" key="2">
    <citation type="submission" date="2013-12" db="EMBL/GenBank/DDBJ databases">
        <authorList>
            <person name="Yu Y."/>
            <person name="Lee S."/>
            <person name="de Baynast K."/>
            <person name="Wissotski M."/>
            <person name="Liu L."/>
            <person name="Talag J."/>
            <person name="Goicoechea J."/>
            <person name="Angelova A."/>
            <person name="Jetty R."/>
            <person name="Kudrna D."/>
            <person name="Golser W."/>
            <person name="Rivera L."/>
            <person name="Zhang J."/>
            <person name="Wing R."/>
        </authorList>
    </citation>
    <scope>NUCLEOTIDE SEQUENCE</scope>
</reference>
<dbReference type="AlphaFoldDB" id="A0A0D9W2T4"/>
<evidence type="ECO:0000313" key="2">
    <source>
        <dbReference type="Proteomes" id="UP000032180"/>
    </source>
</evidence>